<keyword evidence="1" id="KW-0813">Transport</keyword>
<dbReference type="GO" id="GO:1903806">
    <property type="term" value="P:L-isoleucine import across plasma membrane"/>
    <property type="evidence" value="ECO:0007669"/>
    <property type="project" value="TreeGrafter"/>
</dbReference>
<dbReference type="GO" id="GO:0015808">
    <property type="term" value="P:L-alanine transport"/>
    <property type="evidence" value="ECO:0007669"/>
    <property type="project" value="TreeGrafter"/>
</dbReference>
<keyword evidence="6" id="KW-1185">Reference proteome</keyword>
<gene>
    <name evidence="5" type="ORF">FAK_11720</name>
</gene>
<dbReference type="GO" id="GO:1903805">
    <property type="term" value="P:L-valine import across plasma membrane"/>
    <property type="evidence" value="ECO:0007669"/>
    <property type="project" value="TreeGrafter"/>
</dbReference>
<dbReference type="SUPFAM" id="SSF52540">
    <property type="entry name" value="P-loop containing nucleoside triphosphate hydrolases"/>
    <property type="match status" value="1"/>
</dbReference>
<dbReference type="RefSeq" id="WP_338605833.1">
    <property type="nucleotide sequence ID" value="NZ_AP028679.1"/>
</dbReference>
<dbReference type="KEGG" id="dmp:FAK_11720"/>
<dbReference type="AlphaFoldDB" id="A0AAU9EU88"/>
<evidence type="ECO:0000256" key="3">
    <source>
        <dbReference type="ARBA" id="ARBA00022840"/>
    </source>
</evidence>
<dbReference type="GO" id="GO:0005524">
    <property type="term" value="F:ATP binding"/>
    <property type="evidence" value="ECO:0007669"/>
    <property type="project" value="UniProtKB-KW"/>
</dbReference>
<protein>
    <submittedName>
        <fullName evidence="5">ABC transporter ATP-binding protein</fullName>
    </submittedName>
</protein>
<dbReference type="PANTHER" id="PTHR45772">
    <property type="entry name" value="CONSERVED COMPONENT OF ABC TRANSPORTER FOR NATURAL AMINO ACIDS-RELATED"/>
    <property type="match status" value="1"/>
</dbReference>
<evidence type="ECO:0000313" key="5">
    <source>
        <dbReference type="EMBL" id="BEQ14106.1"/>
    </source>
</evidence>
<keyword evidence="3 5" id="KW-0067">ATP-binding</keyword>
<dbReference type="InterPro" id="IPR003439">
    <property type="entry name" value="ABC_transporter-like_ATP-bd"/>
</dbReference>
<dbReference type="GO" id="GO:0005886">
    <property type="term" value="C:plasma membrane"/>
    <property type="evidence" value="ECO:0007669"/>
    <property type="project" value="TreeGrafter"/>
</dbReference>
<evidence type="ECO:0000259" key="4">
    <source>
        <dbReference type="PROSITE" id="PS50893"/>
    </source>
</evidence>
<dbReference type="Gene3D" id="3.40.50.300">
    <property type="entry name" value="P-loop containing nucleotide triphosphate hydrolases"/>
    <property type="match status" value="1"/>
</dbReference>
<accession>A0AAU9EU88</accession>
<reference evidence="6" key="1">
    <citation type="journal article" date="2023" name="Arch. Microbiol.">
        <title>Desulfoferula mesophilus gen. nov. sp. nov., a mesophilic sulfate-reducing bacterium isolated from a brackish lake sediment.</title>
        <authorList>
            <person name="Watanabe T."/>
            <person name="Yabe T."/>
            <person name="Tsuji J.M."/>
            <person name="Fukui M."/>
        </authorList>
    </citation>
    <scope>NUCLEOTIDE SEQUENCE [LARGE SCALE GENOMIC DNA]</scope>
    <source>
        <strain evidence="6">12FAK</strain>
    </source>
</reference>
<dbReference type="PROSITE" id="PS50893">
    <property type="entry name" value="ABC_TRANSPORTER_2"/>
    <property type="match status" value="1"/>
</dbReference>
<dbReference type="InterPro" id="IPR027417">
    <property type="entry name" value="P-loop_NTPase"/>
</dbReference>
<name>A0AAU9EU88_9BACT</name>
<sequence>MGAILTTERLTKHFGGLTAVNDVSFNLEQGEILGLIGPNGAGKTTLINLISGAFPPSSGSITFNGKDITHDKAHTVNTLGIARTFQVVRIFSRLTALENVLAAMVDRRRKGPWHLVWDSFFRRACALTEDAQACATADSLLEFVGITKYRDEQAGNMPYALTKRLEIARALATNPKLLLLDEPSSGLNPAELTGQIDLIQKINAQGTSILIIEHVMKVIMGISHRLIVLHYGEKIAEGEPETVYNDPMVVEAYLGGDSDAQH</sequence>
<dbReference type="PANTHER" id="PTHR45772:SF7">
    <property type="entry name" value="AMINO ACID ABC TRANSPORTER ATP-BINDING PROTEIN"/>
    <property type="match status" value="1"/>
</dbReference>
<evidence type="ECO:0000256" key="1">
    <source>
        <dbReference type="ARBA" id="ARBA00022448"/>
    </source>
</evidence>
<dbReference type="Proteomes" id="UP001366166">
    <property type="component" value="Chromosome"/>
</dbReference>
<evidence type="ECO:0000313" key="6">
    <source>
        <dbReference type="Proteomes" id="UP001366166"/>
    </source>
</evidence>
<proteinExistence type="predicted"/>
<organism evidence="5 6">
    <name type="scientific">Desulfoferula mesophila</name>
    <dbReference type="NCBI Taxonomy" id="3058419"/>
    <lineage>
        <taxon>Bacteria</taxon>
        <taxon>Pseudomonadati</taxon>
        <taxon>Thermodesulfobacteriota</taxon>
        <taxon>Desulfarculia</taxon>
        <taxon>Desulfarculales</taxon>
        <taxon>Desulfarculaceae</taxon>
        <taxon>Desulfoferula</taxon>
    </lineage>
</organism>
<dbReference type="InterPro" id="IPR003593">
    <property type="entry name" value="AAA+_ATPase"/>
</dbReference>
<dbReference type="InterPro" id="IPR051120">
    <property type="entry name" value="ABC_AA/LPS_Transport"/>
</dbReference>
<dbReference type="GO" id="GO:0042941">
    <property type="term" value="P:D-alanine transmembrane transport"/>
    <property type="evidence" value="ECO:0007669"/>
    <property type="project" value="TreeGrafter"/>
</dbReference>
<dbReference type="SMART" id="SM00382">
    <property type="entry name" value="AAA"/>
    <property type="match status" value="1"/>
</dbReference>
<dbReference type="FunFam" id="3.40.50.300:FF:000421">
    <property type="entry name" value="Branched-chain amino acid ABC transporter ATP-binding protein"/>
    <property type="match status" value="1"/>
</dbReference>
<dbReference type="CDD" id="cd03219">
    <property type="entry name" value="ABC_Mj1267_LivG_branched"/>
    <property type="match status" value="1"/>
</dbReference>
<dbReference type="EMBL" id="AP028679">
    <property type="protein sequence ID" value="BEQ14106.1"/>
    <property type="molecule type" value="Genomic_DNA"/>
</dbReference>
<dbReference type="GO" id="GO:0015188">
    <property type="term" value="F:L-isoleucine transmembrane transporter activity"/>
    <property type="evidence" value="ECO:0007669"/>
    <property type="project" value="TreeGrafter"/>
</dbReference>
<dbReference type="Pfam" id="PF00005">
    <property type="entry name" value="ABC_tran"/>
    <property type="match status" value="1"/>
</dbReference>
<evidence type="ECO:0000256" key="2">
    <source>
        <dbReference type="ARBA" id="ARBA00022741"/>
    </source>
</evidence>
<feature type="domain" description="ABC transporter" evidence="4">
    <location>
        <begin position="5"/>
        <end position="256"/>
    </location>
</feature>
<dbReference type="InterPro" id="IPR032823">
    <property type="entry name" value="BCA_ABC_TP_C"/>
</dbReference>
<dbReference type="GO" id="GO:0016887">
    <property type="term" value="F:ATP hydrolysis activity"/>
    <property type="evidence" value="ECO:0007669"/>
    <property type="project" value="InterPro"/>
</dbReference>
<keyword evidence="2" id="KW-0547">Nucleotide-binding</keyword>
<dbReference type="GO" id="GO:0005304">
    <property type="term" value="F:L-valine transmembrane transporter activity"/>
    <property type="evidence" value="ECO:0007669"/>
    <property type="project" value="TreeGrafter"/>
</dbReference>
<dbReference type="GO" id="GO:0015192">
    <property type="term" value="F:L-phenylalanine transmembrane transporter activity"/>
    <property type="evidence" value="ECO:0007669"/>
    <property type="project" value="TreeGrafter"/>
</dbReference>
<dbReference type="Pfam" id="PF12399">
    <property type="entry name" value="BCA_ABC_TP_C"/>
    <property type="match status" value="1"/>
</dbReference>